<gene>
    <name evidence="2" type="ORF">SAMN02983003_0100</name>
</gene>
<dbReference type="STRING" id="665118.SAMN02983003_0100"/>
<dbReference type="InterPro" id="IPR035709">
    <property type="entry name" value="YoaB-like"/>
</dbReference>
<protein>
    <submittedName>
        <fullName evidence="2">Enamine deaminase RidA, house cleaning of reactive enamine intermediates, YjgF/YER057c/UK114 family</fullName>
    </submittedName>
</protein>
<evidence type="ECO:0000256" key="1">
    <source>
        <dbReference type="ARBA" id="ARBA00010552"/>
    </source>
</evidence>
<dbReference type="InterPro" id="IPR019897">
    <property type="entry name" value="RidA_CS"/>
</dbReference>
<dbReference type="OrthoDB" id="9803101at2"/>
<dbReference type="Proteomes" id="UP000183447">
    <property type="component" value="Unassembled WGS sequence"/>
</dbReference>
<dbReference type="Pfam" id="PF01042">
    <property type="entry name" value="Ribonuc_L-PSP"/>
    <property type="match status" value="1"/>
</dbReference>
<dbReference type="AlphaFoldDB" id="A0A1K2HSY5"/>
<dbReference type="PROSITE" id="PS01094">
    <property type="entry name" value="UPF0076"/>
    <property type="match status" value="1"/>
</dbReference>
<reference evidence="2 3" key="1">
    <citation type="submission" date="2016-11" db="EMBL/GenBank/DDBJ databases">
        <authorList>
            <person name="Jaros S."/>
            <person name="Januszkiewicz K."/>
            <person name="Wedrychowicz H."/>
        </authorList>
    </citation>
    <scope>NUCLEOTIDE SEQUENCE [LARGE SCALE GENOMIC DNA]</scope>
    <source>
        <strain evidence="2 3">ATCC 23634</strain>
    </source>
</reference>
<dbReference type="SUPFAM" id="SSF55298">
    <property type="entry name" value="YjgF-like"/>
    <property type="match status" value="1"/>
</dbReference>
<dbReference type="EMBL" id="FPKU01000001">
    <property type="protein sequence ID" value="SFZ80744.1"/>
    <property type="molecule type" value="Genomic_DNA"/>
</dbReference>
<keyword evidence="3" id="KW-1185">Reference proteome</keyword>
<proteinExistence type="inferred from homology"/>
<comment type="similarity">
    <text evidence="1">Belongs to the RutC family.</text>
</comment>
<dbReference type="CDD" id="cd06150">
    <property type="entry name" value="YjgF_YER057c_UK114_like_2"/>
    <property type="match status" value="1"/>
</dbReference>
<dbReference type="PANTHER" id="PTHR47328:SF1">
    <property type="entry name" value="RUTC FAMILY PROTEIN YOAB"/>
    <property type="match status" value="1"/>
</dbReference>
<dbReference type="Gene3D" id="3.30.1330.40">
    <property type="entry name" value="RutC-like"/>
    <property type="match status" value="1"/>
</dbReference>
<dbReference type="RefSeq" id="WP_072338477.1">
    <property type="nucleotide sequence ID" value="NZ_FPKU01000001.1"/>
</dbReference>
<organism evidence="2 3">
    <name type="scientific">Devosia enhydra</name>
    <dbReference type="NCBI Taxonomy" id="665118"/>
    <lineage>
        <taxon>Bacteria</taxon>
        <taxon>Pseudomonadati</taxon>
        <taxon>Pseudomonadota</taxon>
        <taxon>Alphaproteobacteria</taxon>
        <taxon>Hyphomicrobiales</taxon>
        <taxon>Devosiaceae</taxon>
        <taxon>Devosia</taxon>
    </lineage>
</organism>
<sequence length="117" mass="12833">MTIRRIHVGPRMSGIVINGNNVHLSGMTAANRKDRSVAEQTGDILKRIDELLADAGTSKQHLVQVNIWLSDITTFSEMNAVWDAWVMPGHTPARATVEARLALPDIKVEIQVLAALP</sequence>
<evidence type="ECO:0000313" key="2">
    <source>
        <dbReference type="EMBL" id="SFZ80744.1"/>
    </source>
</evidence>
<dbReference type="PANTHER" id="PTHR47328">
    <property type="match status" value="1"/>
</dbReference>
<accession>A0A1K2HSY5</accession>
<name>A0A1K2HSY5_9HYPH</name>
<dbReference type="InterPro" id="IPR006175">
    <property type="entry name" value="YjgF/YER057c/UK114"/>
</dbReference>
<dbReference type="InterPro" id="IPR035959">
    <property type="entry name" value="RutC-like_sf"/>
</dbReference>
<evidence type="ECO:0000313" key="3">
    <source>
        <dbReference type="Proteomes" id="UP000183447"/>
    </source>
</evidence>